<dbReference type="AlphaFoldDB" id="A0A6J6NPC1"/>
<dbReference type="SUPFAM" id="SSF50447">
    <property type="entry name" value="Translation proteins"/>
    <property type="match status" value="1"/>
</dbReference>
<dbReference type="GO" id="GO:0043022">
    <property type="term" value="F:ribosome binding"/>
    <property type="evidence" value="ECO:0007669"/>
    <property type="project" value="InterPro"/>
</dbReference>
<keyword evidence="1" id="KW-0963">Cytoplasm</keyword>
<accession>A0A6J6NPC1</accession>
<keyword evidence="4" id="KW-0143">Chaperone</keyword>
<dbReference type="InterPro" id="IPR009000">
    <property type="entry name" value="Transl_B-barrel_sf"/>
</dbReference>
<organism evidence="6">
    <name type="scientific">freshwater metagenome</name>
    <dbReference type="NCBI Taxonomy" id="449393"/>
    <lineage>
        <taxon>unclassified sequences</taxon>
        <taxon>metagenomes</taxon>
        <taxon>ecological metagenomes</taxon>
    </lineage>
</organism>
<evidence type="ECO:0000256" key="4">
    <source>
        <dbReference type="ARBA" id="ARBA00023186"/>
    </source>
</evidence>
<dbReference type="HAMAP" id="MF_00014">
    <property type="entry name" value="Ribosome_mat_RimM"/>
    <property type="match status" value="1"/>
</dbReference>
<feature type="domain" description="RimM N-terminal" evidence="5">
    <location>
        <begin position="13"/>
        <end position="90"/>
    </location>
</feature>
<gene>
    <name evidence="6" type="ORF">UFOPK2334_01481</name>
</gene>
<dbReference type="InterPro" id="IPR036976">
    <property type="entry name" value="RimM_N_sf"/>
</dbReference>
<evidence type="ECO:0000256" key="1">
    <source>
        <dbReference type="ARBA" id="ARBA00022490"/>
    </source>
</evidence>
<dbReference type="PANTHER" id="PTHR33692:SF1">
    <property type="entry name" value="RIBOSOME MATURATION FACTOR RIMM"/>
    <property type="match status" value="1"/>
</dbReference>
<dbReference type="GO" id="GO:0006364">
    <property type="term" value="P:rRNA processing"/>
    <property type="evidence" value="ECO:0007669"/>
    <property type="project" value="UniProtKB-KW"/>
</dbReference>
<dbReference type="EMBL" id="CAEZXA010000178">
    <property type="protein sequence ID" value="CAB4686233.1"/>
    <property type="molecule type" value="Genomic_DNA"/>
</dbReference>
<dbReference type="GO" id="GO:0005840">
    <property type="term" value="C:ribosome"/>
    <property type="evidence" value="ECO:0007669"/>
    <property type="project" value="InterPro"/>
</dbReference>
<keyword evidence="3" id="KW-0698">rRNA processing</keyword>
<dbReference type="Gene3D" id="2.40.30.60">
    <property type="entry name" value="RimM"/>
    <property type="match status" value="1"/>
</dbReference>
<protein>
    <submittedName>
        <fullName evidence="6">Unannotated protein</fullName>
    </submittedName>
</protein>
<dbReference type="Gene3D" id="2.30.30.240">
    <property type="entry name" value="PRC-barrel domain"/>
    <property type="match status" value="1"/>
</dbReference>
<dbReference type="InterPro" id="IPR002676">
    <property type="entry name" value="RimM_N"/>
</dbReference>
<evidence type="ECO:0000256" key="3">
    <source>
        <dbReference type="ARBA" id="ARBA00022552"/>
    </source>
</evidence>
<dbReference type="InterPro" id="IPR011033">
    <property type="entry name" value="PRC_barrel-like_sf"/>
</dbReference>
<evidence type="ECO:0000256" key="2">
    <source>
        <dbReference type="ARBA" id="ARBA00022517"/>
    </source>
</evidence>
<dbReference type="Pfam" id="PF01782">
    <property type="entry name" value="RimM"/>
    <property type="match status" value="1"/>
</dbReference>
<proteinExistence type="inferred from homology"/>
<dbReference type="NCBIfam" id="TIGR02273">
    <property type="entry name" value="16S_RimM"/>
    <property type="match status" value="1"/>
</dbReference>
<dbReference type="InterPro" id="IPR011961">
    <property type="entry name" value="RimM"/>
</dbReference>
<sequence length="174" mass="18860">MLPNSAPEGLLEVGRIGKPHGVRGDVFLSLTSDLEQRRSVGSELIIVEGGKQRTLTIATVRPQQDRWVVHFEGIDDRNAVEKLTNKYLYAEPIEGAEGLWVHQLIGSEVVDMAGTSWGTCTGVLHNPAHDLLELASGVLVPIPFVDSCIDGVTVINPPEGLREALLSDTSNDEE</sequence>
<name>A0A6J6NPC1_9ZZZZ</name>
<dbReference type="PANTHER" id="PTHR33692">
    <property type="entry name" value="RIBOSOME MATURATION FACTOR RIMM"/>
    <property type="match status" value="1"/>
</dbReference>
<evidence type="ECO:0000259" key="5">
    <source>
        <dbReference type="Pfam" id="PF01782"/>
    </source>
</evidence>
<dbReference type="SUPFAM" id="SSF50346">
    <property type="entry name" value="PRC-barrel domain"/>
    <property type="match status" value="1"/>
</dbReference>
<reference evidence="6" key="1">
    <citation type="submission" date="2020-05" db="EMBL/GenBank/DDBJ databases">
        <authorList>
            <person name="Chiriac C."/>
            <person name="Salcher M."/>
            <person name="Ghai R."/>
            <person name="Kavagutti S V."/>
        </authorList>
    </citation>
    <scope>NUCLEOTIDE SEQUENCE</scope>
</reference>
<evidence type="ECO:0000313" key="6">
    <source>
        <dbReference type="EMBL" id="CAB4686233.1"/>
    </source>
</evidence>
<keyword evidence="2" id="KW-0690">Ribosome biogenesis</keyword>